<proteinExistence type="predicted"/>
<dbReference type="AlphaFoldDB" id="A0A7S3WI39"/>
<dbReference type="EMBL" id="HBIR01030168">
    <property type="protein sequence ID" value="CAE0559091.1"/>
    <property type="molecule type" value="Transcribed_RNA"/>
</dbReference>
<name>A0A7S3WI39_EMIHU</name>
<reference evidence="1" key="1">
    <citation type="submission" date="2021-01" db="EMBL/GenBank/DDBJ databases">
        <authorList>
            <person name="Corre E."/>
            <person name="Pelletier E."/>
            <person name="Niang G."/>
            <person name="Scheremetjew M."/>
            <person name="Finn R."/>
            <person name="Kale V."/>
            <person name="Holt S."/>
            <person name="Cochrane G."/>
            <person name="Meng A."/>
            <person name="Brown T."/>
            <person name="Cohen L."/>
        </authorList>
    </citation>
    <scope>NUCLEOTIDE SEQUENCE</scope>
    <source>
        <strain evidence="1">379</strain>
    </source>
</reference>
<organism evidence="1">
    <name type="scientific">Emiliania huxleyi</name>
    <name type="common">Coccolithophore</name>
    <name type="synonym">Pontosphaera huxleyi</name>
    <dbReference type="NCBI Taxonomy" id="2903"/>
    <lineage>
        <taxon>Eukaryota</taxon>
        <taxon>Haptista</taxon>
        <taxon>Haptophyta</taxon>
        <taxon>Prymnesiophyceae</taxon>
        <taxon>Isochrysidales</taxon>
        <taxon>Noelaerhabdaceae</taxon>
        <taxon>Emiliania</taxon>
    </lineage>
</organism>
<protein>
    <submittedName>
        <fullName evidence="1">Uncharacterized protein</fullName>
    </submittedName>
</protein>
<accession>A0A7S3WI39</accession>
<evidence type="ECO:0000313" key="1">
    <source>
        <dbReference type="EMBL" id="CAE0559091.1"/>
    </source>
</evidence>
<sequence>MDCHATLASFSLAQALASAHGRANARLAPPLLRVLALVLETGDAAARRLKRLMPLLRAIAAGPDVAGGEEPSSGPRHQLTVALAADCEAGSSGLGAALQREVASLPARLACLCCSWGAVAQRRADEANDVWAARVAKEVRCEVAPSDTSGDGVLRGGAHGALPTKQLKKMEKARAAARHALLQELSAALSGVESLGTARRSRVCVILCTGAVEPPPLCACASATRLRSEPTESPRAAAAAVLRHGGYQALLAAAAAAEAAPLSPLEAACTVRLAHPQTVLVSASPSSAVNESNAELMTLLRLSDILLAHSPEQQRQLAPLGGLVWSKRQPTTRFLEALQQRALHRTRQRVPSIGSDRACRRLFSAY</sequence>
<gene>
    <name evidence="1" type="ORF">EHUX00137_LOCUS23355</name>
</gene>